<dbReference type="Pfam" id="PF01520">
    <property type="entry name" value="Amidase_3"/>
    <property type="match status" value="1"/>
</dbReference>
<gene>
    <name evidence="4" type="ORF">FXF36_05980</name>
</gene>
<dbReference type="OrthoDB" id="43070at2"/>
<dbReference type="GO" id="GO:0008745">
    <property type="term" value="F:N-acetylmuramoyl-L-alanine amidase activity"/>
    <property type="evidence" value="ECO:0007669"/>
    <property type="project" value="InterPro"/>
</dbReference>
<organism evidence="4 5">
    <name type="scientific">Pseudobutyrivibrio xylanivorans</name>
    <dbReference type="NCBI Taxonomy" id="185007"/>
    <lineage>
        <taxon>Bacteria</taxon>
        <taxon>Bacillati</taxon>
        <taxon>Bacillota</taxon>
        <taxon>Clostridia</taxon>
        <taxon>Lachnospirales</taxon>
        <taxon>Lachnospiraceae</taxon>
        <taxon>Pseudobutyrivibrio</taxon>
    </lineage>
</organism>
<feature type="chain" id="PRO_5024821313" evidence="2">
    <location>
        <begin position="32"/>
        <end position="246"/>
    </location>
</feature>
<dbReference type="EMBL" id="CP043028">
    <property type="protein sequence ID" value="QFJ54438.1"/>
    <property type="molecule type" value="Genomic_DNA"/>
</dbReference>
<dbReference type="Proteomes" id="UP000327030">
    <property type="component" value="Chromosome 1"/>
</dbReference>
<dbReference type="InterPro" id="IPR050695">
    <property type="entry name" value="N-acetylmuramoyl_amidase_3"/>
</dbReference>
<reference evidence="5" key="1">
    <citation type="submission" date="2019-08" db="EMBL/GenBank/DDBJ databases">
        <title>Complete Genome Sequence of the Polysaccharide-Degrading Rumen Bacterium Pseudobutyrivibrio xylanivorans MA3014.</title>
        <authorList>
            <person name="Palevich N."/>
            <person name="Maclean P.H."/>
            <person name="Kelly W.J."/>
            <person name="Leahy S.C."/>
            <person name="Rakonjac J."/>
            <person name="Attwood G.T."/>
        </authorList>
    </citation>
    <scope>NUCLEOTIDE SEQUENCE [LARGE SCALE GENOMIC DNA]</scope>
    <source>
        <strain evidence="5">MA3014</strain>
    </source>
</reference>
<dbReference type="PANTHER" id="PTHR30404">
    <property type="entry name" value="N-ACETYLMURAMOYL-L-ALANINE AMIDASE"/>
    <property type="match status" value="1"/>
</dbReference>
<dbReference type="PANTHER" id="PTHR30404:SF0">
    <property type="entry name" value="N-ACETYLMURAMOYL-L-ALANINE AMIDASE AMIC"/>
    <property type="match status" value="1"/>
</dbReference>
<accession>A0A5P6VQ44</accession>
<keyword evidence="2" id="KW-0732">Signal</keyword>
<dbReference type="SMART" id="SM00646">
    <property type="entry name" value="Ami_3"/>
    <property type="match status" value="1"/>
</dbReference>
<evidence type="ECO:0000313" key="4">
    <source>
        <dbReference type="EMBL" id="QFJ54438.1"/>
    </source>
</evidence>
<dbReference type="Gene3D" id="3.40.630.40">
    <property type="entry name" value="Zn-dependent exopeptidases"/>
    <property type="match status" value="1"/>
</dbReference>
<evidence type="ECO:0000313" key="5">
    <source>
        <dbReference type="Proteomes" id="UP000327030"/>
    </source>
</evidence>
<dbReference type="GO" id="GO:0030288">
    <property type="term" value="C:outer membrane-bounded periplasmic space"/>
    <property type="evidence" value="ECO:0007669"/>
    <property type="project" value="TreeGrafter"/>
</dbReference>
<dbReference type="AlphaFoldDB" id="A0A5P6VQ44"/>
<evidence type="ECO:0000256" key="1">
    <source>
        <dbReference type="ARBA" id="ARBA00022801"/>
    </source>
</evidence>
<sequence>MKNYNLRRFKTISMMVLLIFSFIGTSFTAEAKKSKSDDQKVVVIDPGCQAIENNTKESVGPGAWKWAEDDMVGATGAVTSNNEYDINLLVALKTQKELEKQGYRVEMTRITNDVNISSAERAMFANTLEADLYVTIRSSAKSSKSSGITVVCETEDNPYNFVTYSYCRLLADTLRGCLAERTADASKDVVETDDIIGINWCQMPNAIVIVGNIKNESDDQKLANEEYQQKLAEGIAAGVDSYFEQR</sequence>
<proteinExistence type="predicted"/>
<dbReference type="KEGG" id="pxv:FXF36_05980"/>
<evidence type="ECO:0000259" key="3">
    <source>
        <dbReference type="SMART" id="SM00646"/>
    </source>
</evidence>
<dbReference type="GO" id="GO:0009253">
    <property type="term" value="P:peptidoglycan catabolic process"/>
    <property type="evidence" value="ECO:0007669"/>
    <property type="project" value="InterPro"/>
</dbReference>
<protein>
    <submittedName>
        <fullName evidence="4">N-acetylmuramoyl-L-alanine amidase</fullName>
    </submittedName>
</protein>
<evidence type="ECO:0000256" key="2">
    <source>
        <dbReference type="SAM" id="SignalP"/>
    </source>
</evidence>
<dbReference type="InterPro" id="IPR002508">
    <property type="entry name" value="MurNAc-LAA_cat"/>
</dbReference>
<name>A0A5P6VQ44_PSEXY</name>
<dbReference type="SUPFAM" id="SSF53187">
    <property type="entry name" value="Zn-dependent exopeptidases"/>
    <property type="match status" value="1"/>
</dbReference>
<feature type="domain" description="MurNAc-LAA" evidence="3">
    <location>
        <begin position="122"/>
        <end position="240"/>
    </location>
</feature>
<feature type="signal peptide" evidence="2">
    <location>
        <begin position="1"/>
        <end position="31"/>
    </location>
</feature>
<keyword evidence="1" id="KW-0378">Hydrolase</keyword>
<dbReference type="RefSeq" id="WP_151622930.1">
    <property type="nucleotide sequence ID" value="NZ_CP043028.1"/>
</dbReference>
<dbReference type="CDD" id="cd02696">
    <property type="entry name" value="MurNAc-LAA"/>
    <property type="match status" value="1"/>
</dbReference>